<dbReference type="SMART" id="SM00304">
    <property type="entry name" value="HAMP"/>
    <property type="match status" value="1"/>
</dbReference>
<dbReference type="PROSITE" id="PS51753">
    <property type="entry name" value="HBM"/>
    <property type="match status" value="1"/>
</dbReference>
<comment type="caution">
    <text evidence="10">The sequence shown here is derived from an EMBL/GenBank/DDBJ whole genome shotgun (WGS) entry which is preliminary data.</text>
</comment>
<keyword evidence="6" id="KW-0472">Membrane</keyword>
<sequence>MIKNVSIGRKLGIGFGLVLLLTVIVAGAGYRAIRNSEDGFVQYRGLARDSNLAGRVQAHLLMLRMHVMTYLNTGTDASKQQYHEEWNKTRELVAMALSEIRKPERAALVTAIDESLNAYDKGVTDLIAAMDKRNGLVNNVLNVQGARMAETLTGILESAERDGDTVAAYNAAMTLKHLLLARIHVFKFLDTNDDANQAAVLEQNGHMGEFLAVLDRELQNPERRRGLKDVLDSREAYISAFKTVAAVIHDRNQTILNDTLYRLGPEIADEIDKVKLSVITDQDELGPRLQASNQRSIVVTVAISAVAVLIGLFLAWLIARGITVPLGKALTLSKRVEGGDLSADIDVDQKDEIGILCSSLRAMAAKLRDVFGEVQDSSTHVAAGSEELSAAAQSLSDNATSQAASIEEVSSSMEEIASNILQNTENANRTEEIARDAARDARESGDAVQEAMSAMTNIAEKISIIEEIARQTNLLALNAAIEAARAGEHGKGFAVVAAEVRKLAERSGQAAAEISDLSSSSVRVAEKAGSMLTRLVPDISRTAELVQEIAAASSEQNAGVEQINSAIMQLDTIVQQNASAAEELASTSEELAGQGQQMQEVLSYFEVGAAPAAPAVRAHRPAPKALPRPARTATAAPIAPATGLDIDLDTDDTGFERF</sequence>
<feature type="compositionally biased region" description="Low complexity" evidence="5">
    <location>
        <begin position="623"/>
        <end position="638"/>
    </location>
</feature>
<keyword evidence="6" id="KW-0812">Transmembrane</keyword>
<evidence type="ECO:0000259" key="8">
    <source>
        <dbReference type="PROSITE" id="PS50885"/>
    </source>
</evidence>
<feature type="transmembrane region" description="Helical" evidence="6">
    <location>
        <begin position="297"/>
        <end position="319"/>
    </location>
</feature>
<dbReference type="Pfam" id="PF00015">
    <property type="entry name" value="MCPsignal"/>
    <property type="match status" value="1"/>
</dbReference>
<feature type="domain" description="HBM" evidence="9">
    <location>
        <begin position="45"/>
        <end position="286"/>
    </location>
</feature>
<evidence type="ECO:0000259" key="7">
    <source>
        <dbReference type="PROSITE" id="PS50111"/>
    </source>
</evidence>
<feature type="domain" description="HAMP" evidence="8">
    <location>
        <begin position="320"/>
        <end position="372"/>
    </location>
</feature>
<proteinExistence type="inferred from homology"/>
<dbReference type="SMART" id="SM00283">
    <property type="entry name" value="MA"/>
    <property type="match status" value="1"/>
</dbReference>
<dbReference type="PANTHER" id="PTHR43531">
    <property type="entry name" value="PROTEIN ICFG"/>
    <property type="match status" value="1"/>
</dbReference>
<dbReference type="Pfam" id="PF00672">
    <property type="entry name" value="HAMP"/>
    <property type="match status" value="1"/>
</dbReference>
<evidence type="ECO:0000256" key="6">
    <source>
        <dbReference type="SAM" id="Phobius"/>
    </source>
</evidence>
<dbReference type="PROSITE" id="PS50111">
    <property type="entry name" value="CHEMOTAXIS_TRANSDUC_2"/>
    <property type="match status" value="1"/>
</dbReference>
<dbReference type="CDD" id="cd06225">
    <property type="entry name" value="HAMP"/>
    <property type="match status" value="1"/>
</dbReference>
<comment type="subcellular location">
    <subcellularLocation>
        <location evidence="1">Membrane</location>
    </subcellularLocation>
</comment>
<evidence type="ECO:0000256" key="4">
    <source>
        <dbReference type="PROSITE-ProRule" id="PRU00284"/>
    </source>
</evidence>
<dbReference type="GO" id="GO:0007165">
    <property type="term" value="P:signal transduction"/>
    <property type="evidence" value="ECO:0007669"/>
    <property type="project" value="UniProtKB-KW"/>
</dbReference>
<organism evidence="10 11">
    <name type="scientific">Pseudodesulfovibrio hydrargyri</name>
    <dbReference type="NCBI Taxonomy" id="2125990"/>
    <lineage>
        <taxon>Bacteria</taxon>
        <taxon>Pseudomonadati</taxon>
        <taxon>Thermodesulfobacteriota</taxon>
        <taxon>Desulfovibrionia</taxon>
        <taxon>Desulfovibrionales</taxon>
        <taxon>Desulfovibrionaceae</taxon>
    </lineage>
</organism>
<feature type="domain" description="Methyl-accepting transducer" evidence="7">
    <location>
        <begin position="377"/>
        <end position="592"/>
    </location>
</feature>
<keyword evidence="6" id="KW-1133">Transmembrane helix</keyword>
<evidence type="ECO:0000256" key="2">
    <source>
        <dbReference type="ARBA" id="ARBA00022500"/>
    </source>
</evidence>
<keyword evidence="2" id="KW-0145">Chemotaxis</keyword>
<dbReference type="InterPro" id="IPR003660">
    <property type="entry name" value="HAMP_dom"/>
</dbReference>
<evidence type="ECO:0000256" key="3">
    <source>
        <dbReference type="ARBA" id="ARBA00029447"/>
    </source>
</evidence>
<dbReference type="Proteomes" id="UP000181901">
    <property type="component" value="Unassembled WGS sequence"/>
</dbReference>
<dbReference type="InterPro" id="IPR032255">
    <property type="entry name" value="HBM"/>
</dbReference>
<comment type="similarity">
    <text evidence="3">Belongs to the methyl-accepting chemotaxis (MCP) protein family.</text>
</comment>
<accession>A0A1J5ND56</accession>
<gene>
    <name evidence="10" type="primary">tsr_10</name>
    <name evidence="10" type="ORF">BerOc1_03112</name>
</gene>
<dbReference type="GO" id="GO:0005886">
    <property type="term" value="C:plasma membrane"/>
    <property type="evidence" value="ECO:0007669"/>
    <property type="project" value="TreeGrafter"/>
</dbReference>
<protein>
    <submittedName>
        <fullName evidence="10">Methyl-accepting chemotaxis protein I</fullName>
    </submittedName>
</protein>
<feature type="region of interest" description="Disordered" evidence="5">
    <location>
        <begin position="615"/>
        <end position="638"/>
    </location>
</feature>
<dbReference type="RefSeq" id="WP_071546543.1">
    <property type="nucleotide sequence ID" value="NZ_LKAQ01000004.1"/>
</dbReference>
<dbReference type="AlphaFoldDB" id="A0A1J5ND56"/>
<dbReference type="EMBL" id="LKAQ01000004">
    <property type="protein sequence ID" value="OIQ51167.1"/>
    <property type="molecule type" value="Genomic_DNA"/>
</dbReference>
<dbReference type="SUPFAM" id="SSF58104">
    <property type="entry name" value="Methyl-accepting chemotaxis protein (MCP) signaling domain"/>
    <property type="match status" value="1"/>
</dbReference>
<dbReference type="PANTHER" id="PTHR43531:SF11">
    <property type="entry name" value="METHYL-ACCEPTING CHEMOTAXIS PROTEIN 3"/>
    <property type="match status" value="1"/>
</dbReference>
<keyword evidence="11" id="KW-1185">Reference proteome</keyword>
<reference evidence="10 11" key="1">
    <citation type="submission" date="2015-09" db="EMBL/GenBank/DDBJ databases">
        <title>Genome of Desulfovibrio dechloracetivorans BerOc1, a mercury methylating strain isolated from highly hydrocarbons and metals contaminated coastal sediments.</title>
        <authorList>
            <person name="Goni Urriza M."/>
            <person name="Gassie C."/>
            <person name="Bouchez O."/>
            <person name="Klopp C."/>
            <person name="Ranchou-Peyruse A."/>
            <person name="Remy G."/>
        </authorList>
    </citation>
    <scope>NUCLEOTIDE SEQUENCE [LARGE SCALE GENOMIC DNA]</scope>
    <source>
        <strain evidence="10 11">BerOc1</strain>
    </source>
</reference>
<dbReference type="GO" id="GO:0006935">
    <property type="term" value="P:chemotaxis"/>
    <property type="evidence" value="ECO:0007669"/>
    <property type="project" value="UniProtKB-KW"/>
</dbReference>
<evidence type="ECO:0000256" key="1">
    <source>
        <dbReference type="ARBA" id="ARBA00004370"/>
    </source>
</evidence>
<dbReference type="PRINTS" id="PR00260">
    <property type="entry name" value="CHEMTRNSDUCR"/>
</dbReference>
<dbReference type="PROSITE" id="PS50885">
    <property type="entry name" value="HAMP"/>
    <property type="match status" value="1"/>
</dbReference>
<dbReference type="FunFam" id="1.10.287.950:FF:000001">
    <property type="entry name" value="Methyl-accepting chemotaxis sensory transducer"/>
    <property type="match status" value="1"/>
</dbReference>
<dbReference type="OrthoDB" id="369026at2"/>
<evidence type="ECO:0000256" key="5">
    <source>
        <dbReference type="SAM" id="MobiDB-lite"/>
    </source>
</evidence>
<dbReference type="CDD" id="cd11386">
    <property type="entry name" value="MCP_signal"/>
    <property type="match status" value="1"/>
</dbReference>
<evidence type="ECO:0000313" key="10">
    <source>
        <dbReference type="EMBL" id="OIQ51167.1"/>
    </source>
</evidence>
<dbReference type="SMART" id="SM01358">
    <property type="entry name" value="HBM"/>
    <property type="match status" value="1"/>
</dbReference>
<dbReference type="GO" id="GO:0004888">
    <property type="term" value="F:transmembrane signaling receptor activity"/>
    <property type="evidence" value="ECO:0007669"/>
    <property type="project" value="InterPro"/>
</dbReference>
<dbReference type="InterPro" id="IPR004090">
    <property type="entry name" value="Chemotax_Me-accpt_rcpt"/>
</dbReference>
<dbReference type="InterPro" id="IPR004089">
    <property type="entry name" value="MCPsignal_dom"/>
</dbReference>
<evidence type="ECO:0000259" key="9">
    <source>
        <dbReference type="PROSITE" id="PS51753"/>
    </source>
</evidence>
<name>A0A1J5ND56_9BACT</name>
<dbReference type="InterPro" id="IPR024478">
    <property type="entry name" value="HlyB_4HB_MCP"/>
</dbReference>
<keyword evidence="4" id="KW-0807">Transducer</keyword>
<dbReference type="Pfam" id="PF12729">
    <property type="entry name" value="4HB_MCP_1"/>
    <property type="match status" value="1"/>
</dbReference>
<dbReference type="InterPro" id="IPR051310">
    <property type="entry name" value="MCP_chemotaxis"/>
</dbReference>
<dbReference type="Gene3D" id="1.10.287.950">
    <property type="entry name" value="Methyl-accepting chemotaxis protein"/>
    <property type="match status" value="1"/>
</dbReference>
<evidence type="ECO:0000313" key="11">
    <source>
        <dbReference type="Proteomes" id="UP000181901"/>
    </source>
</evidence>